<keyword evidence="2" id="KW-1185">Reference proteome</keyword>
<sequence length="326" mass="36205">MKKKELGFVGSVEQLAYVRSSVLSDGAGRGNRIIDVNTGGGLQFTIHPDRGMDIVECSFLGINMVYRSGGGTRSRLEYQPLGTEWLRSFQGGLLTGCGMRNAGVASGECGVHGRLSNTAAEDVSVSREWEGEQYVIRIRGVLREYRMFGEDLRLVRNITCIDQSNIITIEDEVENLAGQTDYLQMLYHCNFGYPLISPAVRLEAPEHTVEARDADAAAGIAVWNQMPAPVPGAVEQCFYHDFKDTAEMTLNNSELKIKATVRCDTAELPRMVQWKLFDHGNYVMGIEPTNTRISGRENEIAKKIARAIAPGEKIKFRMQIEFASTK</sequence>
<reference evidence="1 2" key="1">
    <citation type="submission" date="2019-08" db="EMBL/GenBank/DDBJ databases">
        <title>In-depth cultivation of the pig gut microbiome towards novel bacterial diversity and tailored functional studies.</title>
        <authorList>
            <person name="Wylensek D."/>
            <person name="Hitch T.C.A."/>
            <person name="Clavel T."/>
        </authorList>
    </citation>
    <scope>NUCLEOTIDE SEQUENCE [LARGE SCALE GENOMIC DNA]</scope>
    <source>
        <strain evidence="1 2">BBE-744-WT-12</strain>
    </source>
</reference>
<dbReference type="InterPro" id="IPR027839">
    <property type="entry name" value="DUF4432"/>
</dbReference>
<gene>
    <name evidence="1" type="ORF">FYJ85_17330</name>
</gene>
<evidence type="ECO:0000313" key="2">
    <source>
        <dbReference type="Proteomes" id="UP000435649"/>
    </source>
</evidence>
<dbReference type="Proteomes" id="UP000435649">
    <property type="component" value="Unassembled WGS sequence"/>
</dbReference>
<comment type="caution">
    <text evidence="1">The sequence shown here is derived from an EMBL/GenBank/DDBJ whole genome shotgun (WGS) entry which is preliminary data.</text>
</comment>
<dbReference type="InterPro" id="IPR014718">
    <property type="entry name" value="GH-type_carb-bd"/>
</dbReference>
<dbReference type="Pfam" id="PF14486">
    <property type="entry name" value="DUF4432"/>
    <property type="match status" value="1"/>
</dbReference>
<dbReference type="RefSeq" id="WP_154419785.1">
    <property type="nucleotide sequence ID" value="NZ_VUNS01000024.1"/>
</dbReference>
<accession>A0A844G8D0</accession>
<organism evidence="1 2">
    <name type="scientific">Victivallis lenta</name>
    <dbReference type="NCBI Taxonomy" id="2606640"/>
    <lineage>
        <taxon>Bacteria</taxon>
        <taxon>Pseudomonadati</taxon>
        <taxon>Lentisphaerota</taxon>
        <taxon>Lentisphaeria</taxon>
        <taxon>Victivallales</taxon>
        <taxon>Victivallaceae</taxon>
        <taxon>Victivallis</taxon>
    </lineage>
</organism>
<evidence type="ECO:0000313" key="1">
    <source>
        <dbReference type="EMBL" id="MST98801.1"/>
    </source>
</evidence>
<dbReference type="Gene3D" id="2.70.98.10">
    <property type="match status" value="1"/>
</dbReference>
<protein>
    <submittedName>
        <fullName evidence="1">Aldose 1-epimerase family protein</fullName>
    </submittedName>
</protein>
<dbReference type="GO" id="GO:0030246">
    <property type="term" value="F:carbohydrate binding"/>
    <property type="evidence" value="ECO:0007669"/>
    <property type="project" value="InterPro"/>
</dbReference>
<proteinExistence type="predicted"/>
<dbReference type="CDD" id="cd09023">
    <property type="entry name" value="Aldose_epim_Ec_c4013"/>
    <property type="match status" value="1"/>
</dbReference>
<name>A0A844G8D0_9BACT</name>
<dbReference type="AlphaFoldDB" id="A0A844G8D0"/>
<dbReference type="EMBL" id="VUNS01000024">
    <property type="protein sequence ID" value="MST98801.1"/>
    <property type="molecule type" value="Genomic_DNA"/>
</dbReference>